<comment type="subcellular location">
    <subcellularLocation>
        <location evidence="1 9">Cell membrane</location>
        <topology evidence="1 9">Multi-pass membrane protein</topology>
    </subcellularLocation>
</comment>
<dbReference type="InterPro" id="IPR020846">
    <property type="entry name" value="MFS_dom"/>
</dbReference>
<feature type="transmembrane region" description="Helical" evidence="9">
    <location>
        <begin position="274"/>
        <end position="292"/>
    </location>
</feature>
<feature type="transmembrane region" description="Helical" evidence="9">
    <location>
        <begin position="364"/>
        <end position="383"/>
    </location>
</feature>
<keyword evidence="8 9" id="KW-0472">Membrane</keyword>
<feature type="transmembrane region" description="Helical" evidence="9">
    <location>
        <begin position="208"/>
        <end position="228"/>
    </location>
</feature>
<accession>A0ABM6S114</accession>
<dbReference type="InterPro" id="IPR023495">
    <property type="entry name" value="Sugar_effux_transptr_put"/>
</dbReference>
<feature type="transmembrane region" description="Helical" evidence="9">
    <location>
        <begin position="138"/>
        <end position="159"/>
    </location>
</feature>
<reference evidence="11 12" key="1">
    <citation type="submission" date="2018-01" db="EMBL/GenBank/DDBJ databases">
        <title>Complete and assembled Genome of Pantoea calida DSM22759T.</title>
        <authorList>
            <person name="Stevens M.J.A."/>
            <person name="Zurfluh K."/>
            <person name="Stephan R."/>
        </authorList>
    </citation>
    <scope>NUCLEOTIDE SEQUENCE [LARGE SCALE GENOMIC DNA]</scope>
    <source>
        <strain evidence="11 12">DSM 22759</strain>
    </source>
</reference>
<evidence type="ECO:0000256" key="6">
    <source>
        <dbReference type="ARBA" id="ARBA00022692"/>
    </source>
</evidence>
<dbReference type="InterPro" id="IPR050189">
    <property type="entry name" value="MFS_Efflux_Transporters"/>
</dbReference>
<dbReference type="Pfam" id="PF07690">
    <property type="entry name" value="MFS_1"/>
    <property type="match status" value="1"/>
</dbReference>
<organism evidence="11 12">
    <name type="scientific">Mixta calida</name>
    <dbReference type="NCBI Taxonomy" id="665913"/>
    <lineage>
        <taxon>Bacteria</taxon>
        <taxon>Pseudomonadati</taxon>
        <taxon>Pseudomonadota</taxon>
        <taxon>Gammaproteobacteria</taxon>
        <taxon>Enterobacterales</taxon>
        <taxon>Erwiniaceae</taxon>
        <taxon>Mixta</taxon>
    </lineage>
</organism>
<dbReference type="InterPro" id="IPR011701">
    <property type="entry name" value="MFS"/>
</dbReference>
<dbReference type="PROSITE" id="PS50850">
    <property type="entry name" value="MFS"/>
    <property type="match status" value="1"/>
</dbReference>
<keyword evidence="3 9" id="KW-1003">Cell membrane</keyword>
<dbReference type="SUPFAM" id="SSF103473">
    <property type="entry name" value="MFS general substrate transporter"/>
    <property type="match status" value="1"/>
</dbReference>
<dbReference type="GeneID" id="84630891"/>
<evidence type="ECO:0000313" key="12">
    <source>
        <dbReference type="Proteomes" id="UP000237673"/>
    </source>
</evidence>
<evidence type="ECO:0000256" key="2">
    <source>
        <dbReference type="ARBA" id="ARBA00022448"/>
    </source>
</evidence>
<keyword evidence="12" id="KW-1185">Reference proteome</keyword>
<gene>
    <name evidence="9" type="primary">sotB</name>
    <name evidence="11" type="ORF">C2E16_10615</name>
</gene>
<feature type="transmembrane region" description="Helical" evidence="9">
    <location>
        <begin position="53"/>
        <end position="71"/>
    </location>
</feature>
<feature type="transmembrane region" description="Helical" evidence="9">
    <location>
        <begin position="78"/>
        <end position="98"/>
    </location>
</feature>
<keyword evidence="2 9" id="KW-0813">Transport</keyword>
<comment type="function">
    <text evidence="9">Involved in the efflux of sugars. The physiological role may be the reduction of the intracellular concentration of toxic sugars or sugar metabolites.</text>
</comment>
<protein>
    <recommendedName>
        <fullName evidence="9">Probable sugar efflux transporter</fullName>
    </recommendedName>
</protein>
<keyword evidence="4" id="KW-0997">Cell inner membrane</keyword>
<comment type="caution">
    <text evidence="9">Lacks conserved residue(s) required for the propagation of feature annotation.</text>
</comment>
<feature type="transmembrane region" description="Helical" evidence="9">
    <location>
        <begin position="332"/>
        <end position="352"/>
    </location>
</feature>
<feature type="transmembrane region" description="Helical" evidence="9">
    <location>
        <begin position="104"/>
        <end position="126"/>
    </location>
</feature>
<keyword evidence="6 9" id="KW-0812">Transmembrane</keyword>
<proteinExistence type="inferred from homology"/>
<evidence type="ECO:0000313" key="11">
    <source>
        <dbReference type="EMBL" id="AUY25313.1"/>
    </source>
</evidence>
<evidence type="ECO:0000256" key="4">
    <source>
        <dbReference type="ARBA" id="ARBA00022519"/>
    </source>
</evidence>
<sequence length="393" mass="42368">MQTPVSRKTAWLRVVLLAVAAFIFNTTEFVPVGLLSDIAASFSMKTPEVGVMLTIYAWVVALMSLPLMLATRNMERRLLLTGIFIIFTLSHILSLMAWNFWVLVASRIGIALAHAVFWSITASLAIRVAPAGKKTQALSMLATGTALAMVLGVPIGRIIGQYLGWRITFGMIGASALVLMLMLIKLLPKLPSEHTGSLSSVPMLFKRPALVSMYLLVTLVVTAHYTAYSYIEPFMQIIASQGENFTTFLLLIFGSAGIVGSIIFSVLGNKFPSALLLSAIGLITLCMGLLLFAAVHPFAVSVLCIIWGMGMMTIGLAMQVRVLSLAPDATDVAMSLFSGIYNIGIGAGALLGNQVSLHFKMADVGNVGAIIGLLALFWCIFIFRRYPQLRSNG</sequence>
<feature type="transmembrane region" description="Helical" evidence="9">
    <location>
        <begin position="298"/>
        <end position="320"/>
    </location>
</feature>
<feature type="transmembrane region" description="Helical" evidence="9">
    <location>
        <begin position="165"/>
        <end position="187"/>
    </location>
</feature>
<evidence type="ECO:0000256" key="3">
    <source>
        <dbReference type="ARBA" id="ARBA00022475"/>
    </source>
</evidence>
<evidence type="ECO:0000259" key="10">
    <source>
        <dbReference type="PROSITE" id="PS50850"/>
    </source>
</evidence>
<feature type="domain" description="Major facilitator superfamily (MFS) profile" evidence="10">
    <location>
        <begin position="13"/>
        <end position="390"/>
    </location>
</feature>
<evidence type="ECO:0000256" key="7">
    <source>
        <dbReference type="ARBA" id="ARBA00022989"/>
    </source>
</evidence>
<dbReference type="RefSeq" id="WP_038626087.1">
    <property type="nucleotide sequence ID" value="NZ_CAXOMJ010000017.1"/>
</dbReference>
<dbReference type="PANTHER" id="PTHR43124:SF4">
    <property type="entry name" value="SUGAR EFFLUX TRANSPORTER"/>
    <property type="match status" value="1"/>
</dbReference>
<evidence type="ECO:0000256" key="9">
    <source>
        <dbReference type="HAMAP-Rule" id="MF_00517"/>
    </source>
</evidence>
<keyword evidence="5 9" id="KW-0762">Sugar transport</keyword>
<feature type="transmembrane region" description="Helical" evidence="9">
    <location>
        <begin position="248"/>
        <end position="267"/>
    </location>
</feature>
<evidence type="ECO:0000256" key="8">
    <source>
        <dbReference type="ARBA" id="ARBA00023136"/>
    </source>
</evidence>
<dbReference type="Proteomes" id="UP000237673">
    <property type="component" value="Chromosome"/>
</dbReference>
<dbReference type="EMBL" id="CP026378">
    <property type="protein sequence ID" value="AUY25313.1"/>
    <property type="molecule type" value="Genomic_DNA"/>
</dbReference>
<dbReference type="PANTHER" id="PTHR43124">
    <property type="entry name" value="PURINE EFFLUX PUMP PBUE"/>
    <property type="match status" value="1"/>
</dbReference>
<dbReference type="NCBIfam" id="NF002921">
    <property type="entry name" value="PRK03545.1"/>
    <property type="match status" value="1"/>
</dbReference>
<dbReference type="Gene3D" id="1.20.1250.20">
    <property type="entry name" value="MFS general substrate transporter like domains"/>
    <property type="match status" value="1"/>
</dbReference>
<evidence type="ECO:0000256" key="5">
    <source>
        <dbReference type="ARBA" id="ARBA00022597"/>
    </source>
</evidence>
<comment type="similarity">
    <text evidence="9">Belongs to the major facilitator superfamily. SotB (TC 2.A.1.2) family.</text>
</comment>
<dbReference type="InterPro" id="IPR036259">
    <property type="entry name" value="MFS_trans_sf"/>
</dbReference>
<dbReference type="CDD" id="cd17324">
    <property type="entry name" value="MFS_NepI_like"/>
    <property type="match status" value="1"/>
</dbReference>
<name>A0ABM6S114_9GAMM</name>
<evidence type="ECO:0000256" key="1">
    <source>
        <dbReference type="ARBA" id="ARBA00004651"/>
    </source>
</evidence>
<keyword evidence="7 9" id="KW-1133">Transmembrane helix</keyword>
<dbReference type="HAMAP" id="MF_00517">
    <property type="entry name" value="MFS_SotB"/>
    <property type="match status" value="1"/>
</dbReference>